<dbReference type="GO" id="GO:0044283">
    <property type="term" value="P:small molecule biosynthetic process"/>
    <property type="evidence" value="ECO:0007669"/>
    <property type="project" value="UniProtKB-ARBA"/>
</dbReference>
<dbReference type="InterPro" id="IPR044861">
    <property type="entry name" value="IPNS-like_FE2OG_OXY"/>
</dbReference>
<dbReference type="GO" id="GO:0016491">
    <property type="term" value="F:oxidoreductase activity"/>
    <property type="evidence" value="ECO:0007669"/>
    <property type="project" value="UniProtKB-KW"/>
</dbReference>
<dbReference type="Proteomes" id="UP001274830">
    <property type="component" value="Unassembled WGS sequence"/>
</dbReference>
<evidence type="ECO:0000256" key="1">
    <source>
        <dbReference type="ARBA" id="ARBA00008056"/>
    </source>
</evidence>
<dbReference type="EMBL" id="JAUTXT010000008">
    <property type="protein sequence ID" value="KAK3676885.1"/>
    <property type="molecule type" value="Genomic_DNA"/>
</dbReference>
<protein>
    <recommendedName>
        <fullName evidence="3">Fe2OG dioxygenase domain-containing protein</fullName>
    </recommendedName>
</protein>
<dbReference type="GO" id="GO:0046872">
    <property type="term" value="F:metal ion binding"/>
    <property type="evidence" value="ECO:0007669"/>
    <property type="project" value="UniProtKB-KW"/>
</dbReference>
<dbReference type="SUPFAM" id="SSF51197">
    <property type="entry name" value="Clavaminate synthase-like"/>
    <property type="match status" value="1"/>
</dbReference>
<evidence type="ECO:0000256" key="2">
    <source>
        <dbReference type="RuleBase" id="RU003682"/>
    </source>
</evidence>
<comment type="caution">
    <text evidence="4">The sequence shown here is derived from an EMBL/GenBank/DDBJ whole genome shotgun (WGS) entry which is preliminary data.</text>
</comment>
<dbReference type="Pfam" id="PF14226">
    <property type="entry name" value="DIOX_N"/>
    <property type="match status" value="1"/>
</dbReference>
<dbReference type="InterPro" id="IPR027443">
    <property type="entry name" value="IPNS-like_sf"/>
</dbReference>
<name>A0AAE0WSM0_9PEZI</name>
<evidence type="ECO:0000313" key="4">
    <source>
        <dbReference type="EMBL" id="KAK3676885.1"/>
    </source>
</evidence>
<dbReference type="AlphaFoldDB" id="A0AAE0WSM0"/>
<dbReference type="Pfam" id="PF03171">
    <property type="entry name" value="2OG-FeII_Oxy"/>
    <property type="match status" value="1"/>
</dbReference>
<sequence>MAASKESYVDRTVPKISLADFDNRIDAIASDIADAAEKVGFFSIVDHGIAATDVDQMFADSESFFALPSEVKTSVPWNAQNVGYEFKSQVRPSTGAADQKESYQLQFGENMRDLWIDDKDIYGFRSRSLAFMYQVQTVSEKLMVCLARALKFQDNFFVHWHDSSKPNSQSTLRLLHYFATPETDDGQVYHRAGAHADWVGVAFSNDCAHMADQPQGFLTLLFQRPGQSGLEICPGREVVTDFGHGDAWTKVDFTASTDIVCNIGDLLMSWSDDRFKSTFHRVKAPCEKGDNFGERYSIAYGCPKRRQLWYNSTNHAFASFFNQPRKDALIQGPKKKYPLVTGGEFTANAMKMYYAASKAATESHDQSKATPNLSSRVVAATA</sequence>
<dbReference type="PANTHER" id="PTHR47990">
    <property type="entry name" value="2-OXOGLUTARATE (2OG) AND FE(II)-DEPENDENT OXYGENASE SUPERFAMILY PROTEIN-RELATED"/>
    <property type="match status" value="1"/>
</dbReference>
<organism evidence="4 5">
    <name type="scientific">Recurvomyces mirabilis</name>
    <dbReference type="NCBI Taxonomy" id="574656"/>
    <lineage>
        <taxon>Eukaryota</taxon>
        <taxon>Fungi</taxon>
        <taxon>Dikarya</taxon>
        <taxon>Ascomycota</taxon>
        <taxon>Pezizomycotina</taxon>
        <taxon>Dothideomycetes</taxon>
        <taxon>Dothideomycetidae</taxon>
        <taxon>Mycosphaerellales</taxon>
        <taxon>Teratosphaeriaceae</taxon>
        <taxon>Recurvomyces</taxon>
    </lineage>
</organism>
<dbReference type="Gene3D" id="2.60.120.330">
    <property type="entry name" value="B-lactam Antibiotic, Isopenicillin N Synthase, Chain"/>
    <property type="match status" value="1"/>
</dbReference>
<keyword evidence="2" id="KW-0560">Oxidoreductase</keyword>
<reference evidence="4" key="1">
    <citation type="submission" date="2023-07" db="EMBL/GenBank/DDBJ databases">
        <title>Black Yeasts Isolated from many extreme environments.</title>
        <authorList>
            <person name="Coleine C."/>
            <person name="Stajich J.E."/>
            <person name="Selbmann L."/>
        </authorList>
    </citation>
    <scope>NUCLEOTIDE SEQUENCE</scope>
    <source>
        <strain evidence="4">CCFEE 5485</strain>
    </source>
</reference>
<gene>
    <name evidence="4" type="ORF">LTR78_003089</name>
</gene>
<evidence type="ECO:0000259" key="3">
    <source>
        <dbReference type="PROSITE" id="PS51471"/>
    </source>
</evidence>
<feature type="domain" description="Fe2OG dioxygenase" evidence="3">
    <location>
        <begin position="167"/>
        <end position="312"/>
    </location>
</feature>
<dbReference type="PROSITE" id="PS51471">
    <property type="entry name" value="FE2OG_OXY"/>
    <property type="match status" value="1"/>
</dbReference>
<dbReference type="InterPro" id="IPR050231">
    <property type="entry name" value="Iron_ascorbate_oxido_reductase"/>
</dbReference>
<comment type="similarity">
    <text evidence="1 2">Belongs to the iron/ascorbate-dependent oxidoreductase family.</text>
</comment>
<dbReference type="InterPro" id="IPR026992">
    <property type="entry name" value="DIOX_N"/>
</dbReference>
<evidence type="ECO:0000313" key="5">
    <source>
        <dbReference type="Proteomes" id="UP001274830"/>
    </source>
</evidence>
<dbReference type="InterPro" id="IPR005123">
    <property type="entry name" value="Oxoglu/Fe-dep_dioxygenase_dom"/>
</dbReference>
<keyword evidence="2" id="KW-0408">Iron</keyword>
<proteinExistence type="inferred from homology"/>
<accession>A0AAE0WSM0</accession>
<keyword evidence="2" id="KW-0479">Metal-binding</keyword>
<keyword evidence="5" id="KW-1185">Reference proteome</keyword>